<dbReference type="PANTHER" id="PTHR11709">
    <property type="entry name" value="MULTI-COPPER OXIDASE"/>
    <property type="match status" value="1"/>
</dbReference>
<dbReference type="CDD" id="cd13895">
    <property type="entry name" value="CuRO_3_AAO_like_2"/>
    <property type="match status" value="1"/>
</dbReference>
<evidence type="ECO:0000259" key="7">
    <source>
        <dbReference type="Pfam" id="PF07731"/>
    </source>
</evidence>
<dbReference type="PROSITE" id="PS00080">
    <property type="entry name" value="MULTICOPPER_OXIDASE2"/>
    <property type="match status" value="1"/>
</dbReference>
<keyword evidence="3" id="KW-0560">Oxidoreductase</keyword>
<dbReference type="GeneID" id="70240881"/>
<dbReference type="Gene3D" id="2.60.40.420">
    <property type="entry name" value="Cupredoxins - blue copper proteins"/>
    <property type="match status" value="3"/>
</dbReference>
<dbReference type="InterPro" id="IPR033138">
    <property type="entry name" value="Cu_oxidase_CS"/>
</dbReference>
<keyword evidence="2" id="KW-0479">Metal-binding</keyword>
<proteinExistence type="inferred from homology"/>
<dbReference type="InterPro" id="IPR011706">
    <property type="entry name" value="Cu-oxidase_C"/>
</dbReference>
<dbReference type="RefSeq" id="XP_046076103.1">
    <property type="nucleotide sequence ID" value="XM_046210594.1"/>
</dbReference>
<evidence type="ECO:0000256" key="4">
    <source>
        <dbReference type="ARBA" id="ARBA00023008"/>
    </source>
</evidence>
<feature type="chain" id="PRO_5041976562" evidence="5">
    <location>
        <begin position="22"/>
        <end position="626"/>
    </location>
</feature>
<evidence type="ECO:0000256" key="2">
    <source>
        <dbReference type="ARBA" id="ARBA00022723"/>
    </source>
</evidence>
<name>A0AAD4Q4J6_9EURO</name>
<feature type="domain" description="Plastocyanin-like" evidence="6">
    <location>
        <begin position="167"/>
        <end position="337"/>
    </location>
</feature>
<reference evidence="9" key="1">
    <citation type="submission" date="2021-12" db="EMBL/GenBank/DDBJ databases">
        <title>Convergent genome expansion in fungi linked to evolution of root-endophyte symbiosis.</title>
        <authorList>
            <consortium name="DOE Joint Genome Institute"/>
            <person name="Ke Y.-H."/>
            <person name="Bonito G."/>
            <person name="Liao H.-L."/>
            <person name="Looney B."/>
            <person name="Rojas-Flechas A."/>
            <person name="Nash J."/>
            <person name="Hameed K."/>
            <person name="Schadt C."/>
            <person name="Martin F."/>
            <person name="Crous P.W."/>
            <person name="Miettinen O."/>
            <person name="Magnuson J.K."/>
            <person name="Labbe J."/>
            <person name="Jacobson D."/>
            <person name="Doktycz M.J."/>
            <person name="Veneault-Fourrey C."/>
            <person name="Kuo A."/>
            <person name="Mondo S."/>
            <person name="Calhoun S."/>
            <person name="Riley R."/>
            <person name="Ohm R."/>
            <person name="LaButti K."/>
            <person name="Andreopoulos B."/>
            <person name="Pangilinan J."/>
            <person name="Nolan M."/>
            <person name="Tritt A."/>
            <person name="Clum A."/>
            <person name="Lipzen A."/>
            <person name="Daum C."/>
            <person name="Barry K."/>
            <person name="Grigoriev I.V."/>
            <person name="Vilgalys R."/>
        </authorList>
    </citation>
    <scope>NUCLEOTIDE SEQUENCE</scope>
    <source>
        <strain evidence="9">PMI_201</strain>
    </source>
</reference>
<dbReference type="SUPFAM" id="SSF49503">
    <property type="entry name" value="Cupredoxins"/>
    <property type="match status" value="3"/>
</dbReference>
<dbReference type="Pfam" id="PF07731">
    <property type="entry name" value="Cu-oxidase_2"/>
    <property type="match status" value="1"/>
</dbReference>
<comment type="caution">
    <text evidence="9">The sequence shown here is derived from an EMBL/GenBank/DDBJ whole genome shotgun (WGS) entry which is preliminary data.</text>
</comment>
<feature type="signal peptide" evidence="5">
    <location>
        <begin position="1"/>
        <end position="21"/>
    </location>
</feature>
<keyword evidence="10" id="KW-1185">Reference proteome</keyword>
<feature type="domain" description="Plastocyanin-like" evidence="8">
    <location>
        <begin position="39"/>
        <end position="153"/>
    </location>
</feature>
<keyword evidence="5" id="KW-0732">Signal</keyword>
<dbReference type="InterPro" id="IPR035666">
    <property type="entry name" value="MCO_CuRO_3"/>
</dbReference>
<evidence type="ECO:0000256" key="1">
    <source>
        <dbReference type="ARBA" id="ARBA00010609"/>
    </source>
</evidence>
<dbReference type="PANTHER" id="PTHR11709:SF394">
    <property type="entry name" value="FI03373P-RELATED"/>
    <property type="match status" value="1"/>
</dbReference>
<dbReference type="InterPro" id="IPR045087">
    <property type="entry name" value="Cu-oxidase_fam"/>
</dbReference>
<feature type="domain" description="Plastocyanin-like" evidence="7">
    <location>
        <begin position="451"/>
        <end position="585"/>
    </location>
</feature>
<accession>A0AAD4Q4J6</accession>
<evidence type="ECO:0000313" key="9">
    <source>
        <dbReference type="EMBL" id="KAH8703085.1"/>
    </source>
</evidence>
<dbReference type="PROSITE" id="PS00079">
    <property type="entry name" value="MULTICOPPER_OXIDASE1"/>
    <property type="match status" value="1"/>
</dbReference>
<evidence type="ECO:0000259" key="8">
    <source>
        <dbReference type="Pfam" id="PF07732"/>
    </source>
</evidence>
<dbReference type="EMBL" id="JAJTJA010000002">
    <property type="protein sequence ID" value="KAH8703085.1"/>
    <property type="molecule type" value="Genomic_DNA"/>
</dbReference>
<gene>
    <name evidence="9" type="ORF">BGW36DRAFT_288594</name>
</gene>
<sequence>MLASIRFMVYLLLVCLPWTMGLRQFRHDSNFQPDYILRVGEETTSAACRTRLSAVVNGTTPGPTLYMKENQTTWVRVYNDFRSENLTMHWHGLSQSVSPWSDGTPQASQWPIKAQHFFDYEIRPQIGEAGSYFYHSHIGFQAVTATGPLVVHEAGENSPYDYESEKIIFLSELFNWTDATVQKYLTAPISEFGWTGEAASILVNGNGYLGLPANETETSKPWAKPDLSAEKPCSPEIIEVEPDTTYRFRTIGGVSLSPLVLAFEDHDNLTIIAADARYTQPASTDLIQIASGQRYDFIIHTKSEEELQDLGKSMFWMQIETRYRDLNDTFYAILSYKTNASLNTTVPPSPPTEKPVDIPFHNQDWLEYTLQPREPNGFPTADQVTRQVVLVSSQIIAQSGAFWTVNNRTWTEDNQHEGENPFNDRNPSADTPYLVDVYRRGERAVPNYETAVQKHGGWDPDLNVYPAKIGEVIDIILINEPNGVYGGFDTHPWHIHGDHVYDLGCGSGTYNATENEERLKGYNPIQRDTSLLFKYVDGDEVGAGHNYTCQGWRAWRVKVQNPGVWMIHCHILQHMIMGMEAVWVMGNASEITRGTTPELVEGYLSYGGNAYGNSIFDPLVSHYFDD</sequence>
<dbReference type="InterPro" id="IPR017762">
    <property type="entry name" value="Multicopper_oxidase_fun"/>
</dbReference>
<evidence type="ECO:0000256" key="5">
    <source>
        <dbReference type="SAM" id="SignalP"/>
    </source>
</evidence>
<evidence type="ECO:0000313" key="10">
    <source>
        <dbReference type="Proteomes" id="UP001201262"/>
    </source>
</evidence>
<organism evidence="9 10">
    <name type="scientific">Talaromyces proteolyticus</name>
    <dbReference type="NCBI Taxonomy" id="1131652"/>
    <lineage>
        <taxon>Eukaryota</taxon>
        <taxon>Fungi</taxon>
        <taxon>Dikarya</taxon>
        <taxon>Ascomycota</taxon>
        <taxon>Pezizomycotina</taxon>
        <taxon>Eurotiomycetes</taxon>
        <taxon>Eurotiomycetidae</taxon>
        <taxon>Eurotiales</taxon>
        <taxon>Trichocomaceae</taxon>
        <taxon>Talaromyces</taxon>
        <taxon>Talaromyces sect. Bacilispori</taxon>
    </lineage>
</organism>
<dbReference type="Pfam" id="PF07732">
    <property type="entry name" value="Cu-oxidase_3"/>
    <property type="match status" value="1"/>
</dbReference>
<evidence type="ECO:0000259" key="6">
    <source>
        <dbReference type="Pfam" id="PF00394"/>
    </source>
</evidence>
<keyword evidence="4" id="KW-0186">Copper</keyword>
<comment type="similarity">
    <text evidence="1">Belongs to the multicopper oxidase family.</text>
</comment>
<dbReference type="AlphaFoldDB" id="A0AAD4Q4J6"/>
<dbReference type="Proteomes" id="UP001201262">
    <property type="component" value="Unassembled WGS sequence"/>
</dbReference>
<dbReference type="InterPro" id="IPR011707">
    <property type="entry name" value="Cu-oxidase-like_N"/>
</dbReference>
<protein>
    <submittedName>
        <fullName evidence="9">Multi-copper oxidase</fullName>
    </submittedName>
</protein>
<dbReference type="GO" id="GO:0016491">
    <property type="term" value="F:oxidoreductase activity"/>
    <property type="evidence" value="ECO:0007669"/>
    <property type="project" value="UniProtKB-KW"/>
</dbReference>
<dbReference type="InterPro" id="IPR008972">
    <property type="entry name" value="Cupredoxin"/>
</dbReference>
<dbReference type="InterPro" id="IPR001117">
    <property type="entry name" value="Cu-oxidase_2nd"/>
</dbReference>
<dbReference type="NCBIfam" id="TIGR03390">
    <property type="entry name" value="ascorbOXfungal"/>
    <property type="match status" value="1"/>
</dbReference>
<dbReference type="Pfam" id="PF00394">
    <property type="entry name" value="Cu-oxidase"/>
    <property type="match status" value="1"/>
</dbReference>
<evidence type="ECO:0000256" key="3">
    <source>
        <dbReference type="ARBA" id="ARBA00023002"/>
    </source>
</evidence>
<dbReference type="InterPro" id="IPR002355">
    <property type="entry name" value="Cu_oxidase_Cu_BS"/>
</dbReference>
<dbReference type="GO" id="GO:0005507">
    <property type="term" value="F:copper ion binding"/>
    <property type="evidence" value="ECO:0007669"/>
    <property type="project" value="InterPro"/>
</dbReference>